<dbReference type="Proteomes" id="UP000023152">
    <property type="component" value="Unassembled WGS sequence"/>
</dbReference>
<proteinExistence type="predicted"/>
<keyword evidence="2" id="KW-1185">Reference proteome</keyword>
<evidence type="ECO:0000313" key="2">
    <source>
        <dbReference type="Proteomes" id="UP000023152"/>
    </source>
</evidence>
<protein>
    <submittedName>
        <fullName evidence="1">Uncharacterized protein</fullName>
    </submittedName>
</protein>
<name>X6M2U7_RETFI</name>
<dbReference type="EMBL" id="ASPP01025575">
    <property type="protein sequence ID" value="ETO07911.1"/>
    <property type="molecule type" value="Genomic_DNA"/>
</dbReference>
<sequence>MEALLESLNELTLRLVYEQNPTTLDETELALKKVQNRFENEIQAKNKTYKTYKFEQTKRITNNKKFDWQKRNNPNTLYRTNCFTVNRKWSGKYSNMRKTNLAIVLATRTKQYDEHKGNKRKLNDECWS</sequence>
<comment type="caution">
    <text evidence="1">The sequence shown here is derived from an EMBL/GenBank/DDBJ whole genome shotgun (WGS) entry which is preliminary data.</text>
</comment>
<organism evidence="1 2">
    <name type="scientific">Reticulomyxa filosa</name>
    <dbReference type="NCBI Taxonomy" id="46433"/>
    <lineage>
        <taxon>Eukaryota</taxon>
        <taxon>Sar</taxon>
        <taxon>Rhizaria</taxon>
        <taxon>Retaria</taxon>
        <taxon>Foraminifera</taxon>
        <taxon>Monothalamids</taxon>
        <taxon>Reticulomyxidae</taxon>
        <taxon>Reticulomyxa</taxon>
    </lineage>
</organism>
<dbReference type="AlphaFoldDB" id="X6M2U7"/>
<accession>X6M2U7</accession>
<reference evidence="1 2" key="1">
    <citation type="journal article" date="2013" name="Curr. Biol.">
        <title>The Genome of the Foraminiferan Reticulomyxa filosa.</title>
        <authorList>
            <person name="Glockner G."/>
            <person name="Hulsmann N."/>
            <person name="Schleicher M."/>
            <person name="Noegel A.A."/>
            <person name="Eichinger L."/>
            <person name="Gallinger C."/>
            <person name="Pawlowski J."/>
            <person name="Sierra R."/>
            <person name="Euteneuer U."/>
            <person name="Pillet L."/>
            <person name="Moustafa A."/>
            <person name="Platzer M."/>
            <person name="Groth M."/>
            <person name="Szafranski K."/>
            <person name="Schliwa M."/>
        </authorList>
    </citation>
    <scope>NUCLEOTIDE SEQUENCE [LARGE SCALE GENOMIC DNA]</scope>
</reference>
<evidence type="ECO:0000313" key="1">
    <source>
        <dbReference type="EMBL" id="ETO07911.1"/>
    </source>
</evidence>
<gene>
    <name evidence="1" type="ORF">RFI_29479</name>
</gene>